<dbReference type="GO" id="GO:0003700">
    <property type="term" value="F:DNA-binding transcription factor activity"/>
    <property type="evidence" value="ECO:0007669"/>
    <property type="project" value="TreeGrafter"/>
</dbReference>
<dbReference type="GO" id="GO:0000976">
    <property type="term" value="F:transcription cis-regulatory region binding"/>
    <property type="evidence" value="ECO:0007669"/>
    <property type="project" value="TreeGrafter"/>
</dbReference>
<keyword evidence="2" id="KW-0238">DNA-binding</keyword>
<dbReference type="SUPFAM" id="SSF47413">
    <property type="entry name" value="lambda repressor-like DNA-binding domains"/>
    <property type="match status" value="1"/>
</dbReference>
<evidence type="ECO:0000313" key="7">
    <source>
        <dbReference type="Proteomes" id="UP000824037"/>
    </source>
</evidence>
<dbReference type="AlphaFoldDB" id="A0A9D2EHF7"/>
<dbReference type="Pfam" id="PF00356">
    <property type="entry name" value="LacI"/>
    <property type="match status" value="1"/>
</dbReference>
<dbReference type="InterPro" id="IPR010982">
    <property type="entry name" value="Lambda_DNA-bd_dom_sf"/>
</dbReference>
<dbReference type="PANTHER" id="PTHR30146">
    <property type="entry name" value="LACI-RELATED TRANSCRIPTIONAL REPRESSOR"/>
    <property type="match status" value="1"/>
</dbReference>
<evidence type="ECO:0000256" key="1">
    <source>
        <dbReference type="ARBA" id="ARBA00023015"/>
    </source>
</evidence>
<dbReference type="InterPro" id="IPR046335">
    <property type="entry name" value="LacI/GalR-like_sensor"/>
</dbReference>
<dbReference type="InterPro" id="IPR000843">
    <property type="entry name" value="HTH_LacI"/>
</dbReference>
<dbReference type="EMBL" id="DXBY01000322">
    <property type="protein sequence ID" value="HIZ37813.1"/>
    <property type="molecule type" value="Genomic_DNA"/>
</dbReference>
<gene>
    <name evidence="6" type="ORF">H9815_18710</name>
</gene>
<reference evidence="6" key="2">
    <citation type="submission" date="2021-04" db="EMBL/GenBank/DDBJ databases">
        <authorList>
            <person name="Gilroy R."/>
        </authorList>
    </citation>
    <scope>NUCLEOTIDE SEQUENCE</scope>
    <source>
        <strain evidence="6">ChiGjej4B4-7305</strain>
    </source>
</reference>
<feature type="domain" description="HTH lacI-type" evidence="5">
    <location>
        <begin position="14"/>
        <end position="70"/>
    </location>
</feature>
<dbReference type="CDD" id="cd01392">
    <property type="entry name" value="HTH_LacI"/>
    <property type="match status" value="1"/>
</dbReference>
<dbReference type="InterPro" id="IPR028082">
    <property type="entry name" value="Peripla_BP_I"/>
</dbReference>
<dbReference type="SMART" id="SM00354">
    <property type="entry name" value="HTH_LACI"/>
    <property type="match status" value="1"/>
</dbReference>
<dbReference type="PROSITE" id="PS50932">
    <property type="entry name" value="HTH_LACI_2"/>
    <property type="match status" value="1"/>
</dbReference>
<comment type="caution">
    <text evidence="6">The sequence shown here is derived from an EMBL/GenBank/DDBJ whole genome shotgun (WGS) entry which is preliminary data.</text>
</comment>
<dbReference type="PANTHER" id="PTHR30146:SF153">
    <property type="entry name" value="LACTOSE OPERON REPRESSOR"/>
    <property type="match status" value="1"/>
</dbReference>
<dbReference type="Proteomes" id="UP000824037">
    <property type="component" value="Unassembled WGS sequence"/>
</dbReference>
<proteinExistence type="predicted"/>
<evidence type="ECO:0000256" key="2">
    <source>
        <dbReference type="ARBA" id="ARBA00023125"/>
    </source>
</evidence>
<evidence type="ECO:0000313" key="6">
    <source>
        <dbReference type="EMBL" id="HIZ37813.1"/>
    </source>
</evidence>
<evidence type="ECO:0000256" key="3">
    <source>
        <dbReference type="ARBA" id="ARBA00023163"/>
    </source>
</evidence>
<name>A0A9D2EHF7_9MICO</name>
<keyword evidence="3" id="KW-0804">Transcription</keyword>
<accession>A0A9D2EHF7</accession>
<evidence type="ECO:0000259" key="5">
    <source>
        <dbReference type="PROSITE" id="PS50932"/>
    </source>
</evidence>
<keyword evidence="1" id="KW-0805">Transcription regulation</keyword>
<protein>
    <submittedName>
        <fullName evidence="6">LacI family transcriptional regulator</fullName>
    </submittedName>
</protein>
<dbReference type="Gene3D" id="1.10.260.40">
    <property type="entry name" value="lambda repressor-like DNA-binding domains"/>
    <property type="match status" value="1"/>
</dbReference>
<dbReference type="Gene3D" id="3.40.50.2300">
    <property type="match status" value="2"/>
</dbReference>
<dbReference type="Pfam" id="PF13377">
    <property type="entry name" value="Peripla_BP_3"/>
    <property type="match status" value="1"/>
</dbReference>
<reference evidence="6" key="1">
    <citation type="journal article" date="2021" name="PeerJ">
        <title>Extensive microbial diversity within the chicken gut microbiome revealed by metagenomics and culture.</title>
        <authorList>
            <person name="Gilroy R."/>
            <person name="Ravi A."/>
            <person name="Getino M."/>
            <person name="Pursley I."/>
            <person name="Horton D.L."/>
            <person name="Alikhan N.F."/>
            <person name="Baker D."/>
            <person name="Gharbi K."/>
            <person name="Hall N."/>
            <person name="Watson M."/>
            <person name="Adriaenssens E.M."/>
            <person name="Foster-Nyarko E."/>
            <person name="Jarju S."/>
            <person name="Secka A."/>
            <person name="Antonio M."/>
            <person name="Oren A."/>
            <person name="Chaudhuri R.R."/>
            <person name="La Ragione R."/>
            <person name="Hildebrand F."/>
            <person name="Pallen M.J."/>
        </authorList>
    </citation>
    <scope>NUCLEOTIDE SEQUENCE</scope>
    <source>
        <strain evidence="6">ChiGjej4B4-7305</strain>
    </source>
</reference>
<evidence type="ECO:0000256" key="4">
    <source>
        <dbReference type="SAM" id="MobiDB-lite"/>
    </source>
</evidence>
<feature type="region of interest" description="Disordered" evidence="4">
    <location>
        <begin position="325"/>
        <end position="350"/>
    </location>
</feature>
<dbReference type="SUPFAM" id="SSF53822">
    <property type="entry name" value="Periplasmic binding protein-like I"/>
    <property type="match status" value="1"/>
</dbReference>
<organism evidence="6 7">
    <name type="scientific">Candidatus Ruania gallistercoris</name>
    <dbReference type="NCBI Taxonomy" id="2838746"/>
    <lineage>
        <taxon>Bacteria</taxon>
        <taxon>Bacillati</taxon>
        <taxon>Actinomycetota</taxon>
        <taxon>Actinomycetes</taxon>
        <taxon>Micrococcales</taxon>
        <taxon>Ruaniaceae</taxon>
        <taxon>Ruania</taxon>
    </lineage>
</organism>
<dbReference type="CDD" id="cd06267">
    <property type="entry name" value="PBP1_LacI_sugar_binding-like"/>
    <property type="match status" value="1"/>
</dbReference>
<sequence>MKRPASTLTKARAPKLASVAKAAQVSIGLASRVLNHDPTVSVRDETRQRVEAAAERLHYVPSASARALRQQRTNVIGLAVHDLASTIVVDLLEGAREQATSHDYLLLLTDADEIAFHESSRRLYLGGARIDGLIMQDGHADLGAAIDEIAGTLPTVVFNTPGRSLSPGVQVDERSAGRIAAECLIEAGHRQIGFIGGPAGTYTNSARLEGAAAAVAEVGGTMETFYGDWSAPSGFASMENLLRSAPGTTGVVTANVLIGTGAMAAAQASGRQVPQNLSVVAVQDSWAVEFTTPRLTTVALPLRELGRCAVRTLIAYIDGEDVQDSETVGAAPQIRPRESVAAPAAHIESN</sequence>